<dbReference type="InterPro" id="IPR001920">
    <property type="entry name" value="Asp/Glu_race"/>
</dbReference>
<proteinExistence type="predicted"/>
<evidence type="ECO:0000313" key="1">
    <source>
        <dbReference type="EMBL" id="GGG29742.1"/>
    </source>
</evidence>
<dbReference type="EMBL" id="BMKS01000004">
    <property type="protein sequence ID" value="GGG29742.1"/>
    <property type="molecule type" value="Genomic_DNA"/>
</dbReference>
<dbReference type="Pfam" id="PF01177">
    <property type="entry name" value="Asp_Glu_race"/>
    <property type="match status" value="1"/>
</dbReference>
<accession>A0A8J2ZAR6</accession>
<dbReference type="Gene3D" id="3.40.50.1860">
    <property type="match status" value="1"/>
</dbReference>
<keyword evidence="2" id="KW-1185">Reference proteome</keyword>
<dbReference type="InterPro" id="IPR015942">
    <property type="entry name" value="Asp/Glu/hydantoin_racemase"/>
</dbReference>
<dbReference type="RefSeq" id="WP_188899588.1">
    <property type="nucleotide sequence ID" value="NZ_BMKS01000004.1"/>
</dbReference>
<organism evidence="1 2">
    <name type="scientific">Caldovatus sediminis</name>
    <dbReference type="NCBI Taxonomy" id="2041189"/>
    <lineage>
        <taxon>Bacteria</taxon>
        <taxon>Pseudomonadati</taxon>
        <taxon>Pseudomonadota</taxon>
        <taxon>Alphaproteobacteria</taxon>
        <taxon>Acetobacterales</taxon>
        <taxon>Roseomonadaceae</taxon>
        <taxon>Caldovatus</taxon>
    </lineage>
</organism>
<evidence type="ECO:0000313" key="2">
    <source>
        <dbReference type="Proteomes" id="UP000597507"/>
    </source>
</evidence>
<reference evidence="1 2" key="1">
    <citation type="journal article" date="2014" name="Int. J. Syst. Evol. Microbiol.">
        <title>Complete genome sequence of Corynebacterium casei LMG S-19264T (=DSM 44701T), isolated from a smear-ripened cheese.</title>
        <authorList>
            <consortium name="US DOE Joint Genome Institute (JGI-PGF)"/>
            <person name="Walter F."/>
            <person name="Albersmeier A."/>
            <person name="Kalinowski J."/>
            <person name="Ruckert C."/>
        </authorList>
    </citation>
    <scope>NUCLEOTIDE SEQUENCE [LARGE SCALE GENOMIC DNA]</scope>
    <source>
        <strain evidence="1 2">CGMCC 1.16330</strain>
    </source>
</reference>
<evidence type="ECO:0008006" key="3">
    <source>
        <dbReference type="Google" id="ProtNLM"/>
    </source>
</evidence>
<dbReference type="AlphaFoldDB" id="A0A8J2ZAR6"/>
<gene>
    <name evidence="1" type="ORF">GCM10010964_17040</name>
</gene>
<dbReference type="GO" id="GO:0047661">
    <property type="term" value="F:amino-acid racemase activity"/>
    <property type="evidence" value="ECO:0007669"/>
    <property type="project" value="InterPro"/>
</dbReference>
<name>A0A8J2ZAR6_9PROT</name>
<dbReference type="NCBIfam" id="NF005679">
    <property type="entry name" value="PRK07475.1"/>
    <property type="match status" value="1"/>
</dbReference>
<protein>
    <recommendedName>
        <fullName evidence="3">Aspartate/glutamate racemase family protein</fullName>
    </recommendedName>
</protein>
<comment type="caution">
    <text evidence="1">The sequence shown here is derived from an EMBL/GenBank/DDBJ whole genome shotgun (WGS) entry which is preliminary data.</text>
</comment>
<dbReference type="Proteomes" id="UP000597507">
    <property type="component" value="Unassembled WGS sequence"/>
</dbReference>
<sequence>MNTAPSPPAPLVRPGIARGGKAIYGAPLGILMLEARFPRIPGDMGNAETWPFPVLYRVVRGATPERVVLGGANGLLPDFLEAAEELVALGAEAITTNCGFLSLFQRELAERAKVPVATSALMQVPWVQATLPPGRRVGVLTVCAATLTPAHLAAAGAPPDTPVAGTEDGREFFRVLIKAEKEDLDVAAAEQDILDAARTLLARHPEVGALVLECTNMPPYAAVLREALGLPVYDIHSMIRWFHIGLRPRRFPR</sequence>